<feature type="coiled-coil region" evidence="1">
    <location>
        <begin position="88"/>
        <end position="122"/>
    </location>
</feature>
<evidence type="ECO:0000256" key="2">
    <source>
        <dbReference type="SAM" id="MobiDB-lite"/>
    </source>
</evidence>
<dbReference type="Proteomes" id="UP001305779">
    <property type="component" value="Unassembled WGS sequence"/>
</dbReference>
<protein>
    <submittedName>
        <fullName evidence="3">Uncharacterized protein</fullName>
    </submittedName>
</protein>
<comment type="caution">
    <text evidence="3">The sequence shown here is derived from an EMBL/GenBank/DDBJ whole genome shotgun (WGS) entry which is preliminary data.</text>
</comment>
<dbReference type="EMBL" id="JAXOVC010000010">
    <property type="protein sequence ID" value="KAK4496808.1"/>
    <property type="molecule type" value="Genomic_DNA"/>
</dbReference>
<proteinExistence type="predicted"/>
<sequence length="269" mass="30444">MDLGRQSLKRRRDSVNSTGSSSSDAALPQVPSKRLRRNAIVPNPEPADKPTMKIKKHLSPPIQSPISANTVETSAASQDCLARCMQFIAGMEARLRDSNGRMRELQQRKKDIDEALARLTCSRAWSLLDSSDMAACIERVNVLVVHDHNKCGASKQRVEPVAYPSHVVAAMRDPAKFCLEPTPSELVLEGLKLFMLWPLEFQYRLPMIRKLQLEDLARGYLEQCRTQERSQWFEEEWATWCLRHNGAMSSQDPDYLDVNLLCSQFGEGS</sequence>
<keyword evidence="1" id="KW-0175">Coiled coil</keyword>
<organism evidence="3 4">
    <name type="scientific">Zasmidium cellare</name>
    <name type="common">Wine cellar mold</name>
    <name type="synonym">Racodium cellare</name>
    <dbReference type="NCBI Taxonomy" id="395010"/>
    <lineage>
        <taxon>Eukaryota</taxon>
        <taxon>Fungi</taxon>
        <taxon>Dikarya</taxon>
        <taxon>Ascomycota</taxon>
        <taxon>Pezizomycotina</taxon>
        <taxon>Dothideomycetes</taxon>
        <taxon>Dothideomycetidae</taxon>
        <taxon>Mycosphaerellales</taxon>
        <taxon>Mycosphaerellaceae</taxon>
        <taxon>Zasmidium</taxon>
    </lineage>
</organism>
<feature type="region of interest" description="Disordered" evidence="2">
    <location>
        <begin position="1"/>
        <end position="62"/>
    </location>
</feature>
<keyword evidence="4" id="KW-1185">Reference proteome</keyword>
<accession>A0ABR0E6C5</accession>
<evidence type="ECO:0000313" key="3">
    <source>
        <dbReference type="EMBL" id="KAK4496808.1"/>
    </source>
</evidence>
<gene>
    <name evidence="3" type="ORF">PRZ48_012792</name>
</gene>
<name>A0ABR0E6C5_ZASCE</name>
<reference evidence="3 4" key="1">
    <citation type="journal article" date="2023" name="G3 (Bethesda)">
        <title>A chromosome-level genome assembly of Zasmidium syzygii isolated from banana leaves.</title>
        <authorList>
            <person name="van Westerhoven A.C."/>
            <person name="Mehrabi R."/>
            <person name="Talebi R."/>
            <person name="Steentjes M.B.F."/>
            <person name="Corcolon B."/>
            <person name="Chong P.A."/>
            <person name="Kema G.H.J."/>
            <person name="Seidl M.F."/>
        </authorList>
    </citation>
    <scope>NUCLEOTIDE SEQUENCE [LARGE SCALE GENOMIC DNA]</scope>
    <source>
        <strain evidence="3 4">P124</strain>
    </source>
</reference>
<evidence type="ECO:0000313" key="4">
    <source>
        <dbReference type="Proteomes" id="UP001305779"/>
    </source>
</evidence>
<evidence type="ECO:0000256" key="1">
    <source>
        <dbReference type="SAM" id="Coils"/>
    </source>
</evidence>